<evidence type="ECO:0000256" key="1">
    <source>
        <dbReference type="ARBA" id="ARBA00022679"/>
    </source>
</evidence>
<evidence type="ECO:0000313" key="4">
    <source>
        <dbReference type="EMBL" id="KAJ3492317.1"/>
    </source>
</evidence>
<feature type="region of interest" description="Disordered" evidence="2">
    <location>
        <begin position="1"/>
        <end position="27"/>
    </location>
</feature>
<evidence type="ECO:0000256" key="2">
    <source>
        <dbReference type="SAM" id="MobiDB-lite"/>
    </source>
</evidence>
<sequence>MANSLRKLVSRKSRRTSSSSGSFEDYDGIDAPSISQIFADAALYRQAINHPEEKTFCQASDKQAIQDFAELVGRDLSSPEKALAGRFAQLSVEDNTPWLAEEGKLTEEPEPIVVEEEEDSSQDTTLESAPDSSESRDEEDRSPSLSEDETEGTGEDTLSPDAVVSLLREEFGELAPEGEEKLLFEADAALVLDVILLSILLSTIKGICPERPSQPRMVHFILHPTLSQDKREATIEFDTIESARSWRREFQGAIFFYRRSLMSSLRNETPEDDEDSVRIVIPLSCIARQMHKRFANTINLVSLFIVCPETPSPLVQLNGSSGSGSDVQLLQFAMIEPEGAWYEMGRIIDQSRSQDEIITDDPYAQARRVVVDYGSLGYPSVQRDLGGNGSEKNHDQFICDVLGIPFTADVWIGKARMHHSIVCSGYLVVSPRWIGFWSKSLTFSDQRYRIRSSMVRGVTPIEPKIRTLPVYTLQLDVHGHTSLKFQTCSERTRDEAVVKIRSVIGIELPSSPSATPPRTPNGKSEVGSPMKRSTSLFAPISRTLEKHHQIGISTGLILQLPKAVNIPSDAMYPMPPMHFVCLTIGSRGDVQPYIALALGLKSEGHTVTIVTHSEYKSWIESFGVRHRTAGGDPGMLMKLSVENKVDYYPDALRDPLAHPDSPDVFSPVFQRKYYKLLVESWEQCRDAQVLLESPYAMAGVHIAEALNIPYFRVCTMPWTKTTQFPHPFISPPVETPRFNIISYVLFDNVLWTATSTQINRWRRDHLQIGPTDMSHLAQSKIPTVYNFSPSVVPKPLDWNDTIMVAGYWFLDNPDVDWIPPPSLVKWMQKARDDKKPIVYIGFGSITVPNPSAVTEKIIQAVLKSGVRAIISKGWSSRMSKEPEAEVEIPNECYMIDKIPHEFVSPSLPNKLT</sequence>
<protein>
    <recommendedName>
        <fullName evidence="3">Glycosyltransferase family 28 N-terminal domain-containing protein</fullName>
    </recommendedName>
</protein>
<dbReference type="EMBL" id="JANAWD010000001">
    <property type="protein sequence ID" value="KAJ3492317.1"/>
    <property type="molecule type" value="Genomic_DNA"/>
</dbReference>
<gene>
    <name evidence="4" type="ORF">NLI96_g87</name>
</gene>
<dbReference type="Proteomes" id="UP001212997">
    <property type="component" value="Unassembled WGS sequence"/>
</dbReference>
<name>A0AAD5VF26_9APHY</name>
<dbReference type="SUPFAM" id="SSF53756">
    <property type="entry name" value="UDP-Glycosyltransferase/glycogen phosphorylase"/>
    <property type="match status" value="1"/>
</dbReference>
<keyword evidence="1" id="KW-0808">Transferase</keyword>
<dbReference type="GO" id="GO:0016906">
    <property type="term" value="F:sterol 3-beta-glucosyltransferase activity"/>
    <property type="evidence" value="ECO:0007669"/>
    <property type="project" value="UniProtKB-ARBA"/>
</dbReference>
<reference evidence="4" key="1">
    <citation type="submission" date="2022-07" db="EMBL/GenBank/DDBJ databases">
        <title>Genome Sequence of Physisporinus lineatus.</title>
        <authorList>
            <person name="Buettner E."/>
        </authorList>
    </citation>
    <scope>NUCLEOTIDE SEQUENCE</scope>
    <source>
        <strain evidence="4">VT162</strain>
    </source>
</reference>
<dbReference type="GO" id="GO:0005975">
    <property type="term" value="P:carbohydrate metabolic process"/>
    <property type="evidence" value="ECO:0007669"/>
    <property type="project" value="InterPro"/>
</dbReference>
<dbReference type="Pfam" id="PF03033">
    <property type="entry name" value="Glyco_transf_28"/>
    <property type="match status" value="1"/>
</dbReference>
<dbReference type="Gene3D" id="3.40.50.2000">
    <property type="entry name" value="Glycogen Phosphorylase B"/>
    <property type="match status" value="2"/>
</dbReference>
<dbReference type="PANTHER" id="PTHR48050">
    <property type="entry name" value="STEROL 3-BETA-GLUCOSYLTRANSFERASE"/>
    <property type="match status" value="1"/>
</dbReference>
<feature type="compositionally biased region" description="Acidic residues" evidence="2">
    <location>
        <begin position="108"/>
        <end position="121"/>
    </location>
</feature>
<dbReference type="InterPro" id="IPR002213">
    <property type="entry name" value="UDP_glucos_trans"/>
</dbReference>
<dbReference type="InterPro" id="IPR050426">
    <property type="entry name" value="Glycosyltransferase_28"/>
</dbReference>
<feature type="domain" description="Glycosyltransferase family 28 N-terminal" evidence="3">
    <location>
        <begin position="580"/>
        <end position="723"/>
    </location>
</feature>
<feature type="region of interest" description="Disordered" evidence="2">
    <location>
        <begin position="508"/>
        <end position="531"/>
    </location>
</feature>
<dbReference type="FunFam" id="3.40.50.2000:FF:000029">
    <property type="entry name" value="Sterol 3-beta-glucosyltransferase"/>
    <property type="match status" value="1"/>
</dbReference>
<keyword evidence="5" id="KW-1185">Reference proteome</keyword>
<dbReference type="AlphaFoldDB" id="A0AAD5VF26"/>
<dbReference type="GO" id="GO:0016125">
    <property type="term" value="P:sterol metabolic process"/>
    <property type="evidence" value="ECO:0007669"/>
    <property type="project" value="TreeGrafter"/>
</dbReference>
<feature type="compositionally biased region" description="Basic and acidic residues" evidence="2">
    <location>
        <begin position="133"/>
        <end position="142"/>
    </location>
</feature>
<feature type="region of interest" description="Disordered" evidence="2">
    <location>
        <begin position="102"/>
        <end position="160"/>
    </location>
</feature>
<comment type="caution">
    <text evidence="4">The sequence shown here is derived from an EMBL/GenBank/DDBJ whole genome shotgun (WGS) entry which is preliminary data.</text>
</comment>
<organism evidence="4 5">
    <name type="scientific">Meripilus lineatus</name>
    <dbReference type="NCBI Taxonomy" id="2056292"/>
    <lineage>
        <taxon>Eukaryota</taxon>
        <taxon>Fungi</taxon>
        <taxon>Dikarya</taxon>
        <taxon>Basidiomycota</taxon>
        <taxon>Agaricomycotina</taxon>
        <taxon>Agaricomycetes</taxon>
        <taxon>Polyporales</taxon>
        <taxon>Meripilaceae</taxon>
        <taxon>Meripilus</taxon>
    </lineage>
</organism>
<dbReference type="PANTHER" id="PTHR48050:SF26">
    <property type="entry name" value="STEROL 3-BETA-GLUCOSYLTRANSFERASE"/>
    <property type="match status" value="1"/>
</dbReference>
<accession>A0AAD5VF26</accession>
<evidence type="ECO:0000313" key="5">
    <source>
        <dbReference type="Proteomes" id="UP001212997"/>
    </source>
</evidence>
<dbReference type="CDD" id="cd03784">
    <property type="entry name" value="GT1_Gtf-like"/>
    <property type="match status" value="1"/>
</dbReference>
<dbReference type="InterPro" id="IPR004276">
    <property type="entry name" value="GlycoTrans_28_N"/>
</dbReference>
<proteinExistence type="predicted"/>
<evidence type="ECO:0000259" key="3">
    <source>
        <dbReference type="Pfam" id="PF03033"/>
    </source>
</evidence>